<keyword evidence="2" id="KW-1185">Reference proteome</keyword>
<dbReference type="PANTHER" id="PTHR43434:SF26">
    <property type="entry name" value="PYROPHOSPHATASE PPAX"/>
    <property type="match status" value="1"/>
</dbReference>
<keyword evidence="1" id="KW-0378">Hydrolase</keyword>
<reference evidence="2" key="1">
    <citation type="journal article" date="2019" name="Int. J. Syst. Evol. Microbiol.">
        <title>The Global Catalogue of Microorganisms (GCM) 10K type strain sequencing project: providing services to taxonomists for standard genome sequencing and annotation.</title>
        <authorList>
            <consortium name="The Broad Institute Genomics Platform"/>
            <consortium name="The Broad Institute Genome Sequencing Center for Infectious Disease"/>
            <person name="Wu L."/>
            <person name="Ma J."/>
        </authorList>
    </citation>
    <scope>NUCLEOTIDE SEQUENCE [LARGE SCALE GENOMIC DNA]</scope>
    <source>
        <strain evidence="2">CCUG 57263</strain>
    </source>
</reference>
<protein>
    <submittedName>
        <fullName evidence="1">Pyrophosphatase PpaX</fullName>
        <ecNumber evidence="1">3.6.1.1</ecNumber>
    </submittedName>
</protein>
<dbReference type="SFLD" id="SFLDS00003">
    <property type="entry name" value="Haloacid_Dehalogenase"/>
    <property type="match status" value="1"/>
</dbReference>
<dbReference type="SFLD" id="SFLDG01129">
    <property type="entry name" value="C1.5:_HAD__Beta-PGM__Phosphata"/>
    <property type="match status" value="1"/>
</dbReference>
<sequence>MIKTILFDLDGTIINTNELILASFFHALEGISEQPVTREQIIPYFGEPLGKQMKLFSGLEQVDHLVDKYREFNMAKHDEMTTEFPYVKEVLDQLHNEGIRMGVVTTKMRDTAVKGLKLFDLEQYMQVVVTLDDVTKAKPDPEGIKLAMRKLDADPDSTLMVGDSQYDIQAAQNAGIRAAGVAWSIKGKEFLNRFEPDYMLDDIRDLLELTAKRDRS</sequence>
<dbReference type="SFLD" id="SFLDG01135">
    <property type="entry name" value="C1.5.6:_HAD__Beta-PGM__Phospha"/>
    <property type="match status" value="1"/>
</dbReference>
<dbReference type="PANTHER" id="PTHR43434">
    <property type="entry name" value="PHOSPHOGLYCOLATE PHOSPHATASE"/>
    <property type="match status" value="1"/>
</dbReference>
<dbReference type="InterPro" id="IPR050155">
    <property type="entry name" value="HAD-like_hydrolase_sf"/>
</dbReference>
<organism evidence="1 2">
    <name type="scientific">Paenibacillus residui</name>
    <dbReference type="NCBI Taxonomy" id="629724"/>
    <lineage>
        <taxon>Bacteria</taxon>
        <taxon>Bacillati</taxon>
        <taxon>Bacillota</taxon>
        <taxon>Bacilli</taxon>
        <taxon>Bacillales</taxon>
        <taxon>Paenibacillaceae</taxon>
        <taxon>Paenibacillus</taxon>
    </lineage>
</organism>
<dbReference type="NCBIfam" id="NF009804">
    <property type="entry name" value="PRK13288.1"/>
    <property type="match status" value="1"/>
</dbReference>
<dbReference type="SUPFAM" id="SSF56784">
    <property type="entry name" value="HAD-like"/>
    <property type="match status" value="1"/>
</dbReference>
<dbReference type="EMBL" id="JBHTIU010000087">
    <property type="protein sequence ID" value="MFD0871687.1"/>
    <property type="molecule type" value="Genomic_DNA"/>
</dbReference>
<gene>
    <name evidence="1" type="primary">ppaX</name>
    <name evidence="1" type="ORF">ACFQ03_21370</name>
</gene>
<dbReference type="RefSeq" id="WP_150960602.1">
    <property type="nucleotide sequence ID" value="NZ_JBHTIU010000087.1"/>
</dbReference>
<dbReference type="Gene3D" id="1.10.150.240">
    <property type="entry name" value="Putative phosphatase, domain 2"/>
    <property type="match status" value="1"/>
</dbReference>
<evidence type="ECO:0000313" key="2">
    <source>
        <dbReference type="Proteomes" id="UP001597120"/>
    </source>
</evidence>
<dbReference type="InterPro" id="IPR023198">
    <property type="entry name" value="PGP-like_dom2"/>
</dbReference>
<dbReference type="Pfam" id="PF13419">
    <property type="entry name" value="HAD_2"/>
    <property type="match status" value="1"/>
</dbReference>
<proteinExistence type="predicted"/>
<comment type="caution">
    <text evidence="1">The sequence shown here is derived from an EMBL/GenBank/DDBJ whole genome shotgun (WGS) entry which is preliminary data.</text>
</comment>
<dbReference type="NCBIfam" id="TIGR01509">
    <property type="entry name" value="HAD-SF-IA-v3"/>
    <property type="match status" value="1"/>
</dbReference>
<name>A0ABW3DE20_9BACL</name>
<dbReference type="InterPro" id="IPR041492">
    <property type="entry name" value="HAD_2"/>
</dbReference>
<dbReference type="InterPro" id="IPR036412">
    <property type="entry name" value="HAD-like_sf"/>
</dbReference>
<dbReference type="EC" id="3.6.1.1" evidence="1"/>
<dbReference type="NCBIfam" id="TIGR01549">
    <property type="entry name" value="HAD-SF-IA-v1"/>
    <property type="match status" value="1"/>
</dbReference>
<evidence type="ECO:0000313" key="1">
    <source>
        <dbReference type="EMBL" id="MFD0871687.1"/>
    </source>
</evidence>
<dbReference type="Gene3D" id="3.40.50.1000">
    <property type="entry name" value="HAD superfamily/HAD-like"/>
    <property type="match status" value="1"/>
</dbReference>
<dbReference type="InterPro" id="IPR023214">
    <property type="entry name" value="HAD_sf"/>
</dbReference>
<dbReference type="Proteomes" id="UP001597120">
    <property type="component" value="Unassembled WGS sequence"/>
</dbReference>
<dbReference type="GO" id="GO:0004427">
    <property type="term" value="F:inorganic diphosphate phosphatase activity"/>
    <property type="evidence" value="ECO:0007669"/>
    <property type="project" value="UniProtKB-EC"/>
</dbReference>
<dbReference type="InterPro" id="IPR006439">
    <property type="entry name" value="HAD-SF_hydro_IA"/>
</dbReference>
<accession>A0ABW3DE20</accession>